<feature type="transmembrane region" description="Helical" evidence="2">
    <location>
        <begin position="60"/>
        <end position="82"/>
    </location>
</feature>
<feature type="region of interest" description="Disordered" evidence="1">
    <location>
        <begin position="101"/>
        <end position="144"/>
    </location>
</feature>
<name>A0A1X9LQV1_9MICO</name>
<dbReference type="Proteomes" id="UP000192775">
    <property type="component" value="Chromosome"/>
</dbReference>
<feature type="compositionally biased region" description="Low complexity" evidence="1">
    <location>
        <begin position="112"/>
        <end position="131"/>
    </location>
</feature>
<dbReference type="EMBL" id="CP020715">
    <property type="protein sequence ID" value="ARJ06311.1"/>
    <property type="molecule type" value="Genomic_DNA"/>
</dbReference>
<organism evidence="3 4">
    <name type="scientific">Cnuibacter physcomitrellae</name>
    <dbReference type="NCBI Taxonomy" id="1619308"/>
    <lineage>
        <taxon>Bacteria</taxon>
        <taxon>Bacillati</taxon>
        <taxon>Actinomycetota</taxon>
        <taxon>Actinomycetes</taxon>
        <taxon>Micrococcales</taxon>
        <taxon>Microbacteriaceae</taxon>
        <taxon>Cnuibacter</taxon>
    </lineage>
</organism>
<sequence>MSSERPPAPGLVETRQAVQVRRAPRYYRFIILGLLLGAVVTLGVTWMFPEQPDFGRWQVAGLLALFVVPVGAAVGALVALLIDAASRRRARLIEVDHIEGRDEPIVPPAPQPAADTTTTSAPTASQTDAPTVAAEPAPSSDPRD</sequence>
<evidence type="ECO:0000256" key="2">
    <source>
        <dbReference type="SAM" id="Phobius"/>
    </source>
</evidence>
<keyword evidence="2" id="KW-0472">Membrane</keyword>
<keyword evidence="2" id="KW-0812">Transmembrane</keyword>
<gene>
    <name evidence="3" type="ORF">B5808_14635</name>
</gene>
<dbReference type="KEGG" id="cphy:B5808_14635"/>
<protein>
    <recommendedName>
        <fullName evidence="5">Potassium transporter Trk</fullName>
    </recommendedName>
</protein>
<keyword evidence="2" id="KW-1133">Transmembrane helix</keyword>
<evidence type="ECO:0000256" key="1">
    <source>
        <dbReference type="SAM" id="MobiDB-lite"/>
    </source>
</evidence>
<proteinExistence type="predicted"/>
<keyword evidence="4" id="KW-1185">Reference proteome</keyword>
<evidence type="ECO:0008006" key="5">
    <source>
        <dbReference type="Google" id="ProtNLM"/>
    </source>
</evidence>
<reference evidence="3 4" key="1">
    <citation type="submission" date="2017-04" db="EMBL/GenBank/DDBJ databases">
        <authorList>
            <person name="Afonso C.L."/>
            <person name="Miller P.J."/>
            <person name="Scott M.A."/>
            <person name="Spackman E."/>
            <person name="Goraichik I."/>
            <person name="Dimitrov K.M."/>
            <person name="Suarez D.L."/>
            <person name="Swayne D.E."/>
        </authorList>
    </citation>
    <scope>NUCLEOTIDE SEQUENCE [LARGE SCALE GENOMIC DNA]</scope>
    <source>
        <strain evidence="4">XA(T)</strain>
    </source>
</reference>
<feature type="transmembrane region" description="Helical" evidence="2">
    <location>
        <begin position="29"/>
        <end position="48"/>
    </location>
</feature>
<evidence type="ECO:0000313" key="3">
    <source>
        <dbReference type="EMBL" id="ARJ06311.1"/>
    </source>
</evidence>
<accession>A0A1X9LQV1</accession>
<dbReference type="AlphaFoldDB" id="A0A1X9LQV1"/>
<dbReference type="RefSeq" id="WP_085020449.1">
    <property type="nucleotide sequence ID" value="NZ_BMHD01000001.1"/>
</dbReference>
<evidence type="ECO:0000313" key="4">
    <source>
        <dbReference type="Proteomes" id="UP000192775"/>
    </source>
</evidence>